<evidence type="ECO:0000313" key="2">
    <source>
        <dbReference type="EMBL" id="KAA8785055.1"/>
    </source>
</evidence>
<dbReference type="RefSeq" id="WP_123064856.1">
    <property type="nucleotide sequence ID" value="NZ_RIAS01000007.1"/>
</dbReference>
<dbReference type="OrthoDB" id="2626878at2"/>
<evidence type="ECO:0000313" key="3">
    <source>
        <dbReference type="Proteomes" id="UP000323664"/>
    </source>
</evidence>
<dbReference type="Pfam" id="PF00550">
    <property type="entry name" value="PP-binding"/>
    <property type="match status" value="1"/>
</dbReference>
<dbReference type="InterPro" id="IPR009081">
    <property type="entry name" value="PP-bd_ACP"/>
</dbReference>
<organism evidence="2 3">
    <name type="scientific">Paenibacillus amylolyticus</name>
    <dbReference type="NCBI Taxonomy" id="1451"/>
    <lineage>
        <taxon>Bacteria</taxon>
        <taxon>Bacillati</taxon>
        <taxon>Bacillota</taxon>
        <taxon>Bacilli</taxon>
        <taxon>Bacillales</taxon>
        <taxon>Paenibacillaceae</taxon>
        <taxon>Paenibacillus</taxon>
    </lineage>
</organism>
<comment type="caution">
    <text evidence="2">The sequence shown here is derived from an EMBL/GenBank/DDBJ whole genome shotgun (WGS) entry which is preliminary data.</text>
</comment>
<name>A0A5M9WTW4_PAEAM</name>
<evidence type="ECO:0000259" key="1">
    <source>
        <dbReference type="Pfam" id="PF00550"/>
    </source>
</evidence>
<accession>A0A5M9WTW4</accession>
<dbReference type="Proteomes" id="UP000323664">
    <property type="component" value="Unassembled WGS sequence"/>
</dbReference>
<protein>
    <submittedName>
        <fullName evidence="2">Acyl carrier protein</fullName>
    </submittedName>
</protein>
<proteinExistence type="predicted"/>
<feature type="domain" description="Carrier" evidence="1">
    <location>
        <begin position="7"/>
        <end position="57"/>
    </location>
</feature>
<reference evidence="2 3" key="1">
    <citation type="journal article" date="2019" name="J. Ind. Microbiol. Biotechnol.">
        <title>Paenibacillus amylolyticus 27C64 has a diverse set of carbohydrate-active enzymes and complete pectin deconstruction system.</title>
        <authorList>
            <person name="Keggi C."/>
            <person name="Doran-Peterson J."/>
        </authorList>
    </citation>
    <scope>NUCLEOTIDE SEQUENCE [LARGE SCALE GENOMIC DNA]</scope>
    <source>
        <strain evidence="2 3">27C64</strain>
    </source>
</reference>
<sequence>MNVTTIVENAIRKVLEVPENHPLNEGLLENGINSLRFIQLVIELELQLDIEFSDEYLSEDNLSTITIEEFSNYIIDNFGISNQG</sequence>
<dbReference type="EMBL" id="RIAS01000007">
    <property type="protein sequence ID" value="KAA8785055.1"/>
    <property type="molecule type" value="Genomic_DNA"/>
</dbReference>
<dbReference type="InterPro" id="IPR036736">
    <property type="entry name" value="ACP-like_sf"/>
</dbReference>
<gene>
    <name evidence="2" type="ORF">EC604_14520</name>
</gene>
<dbReference type="Gene3D" id="1.10.1200.10">
    <property type="entry name" value="ACP-like"/>
    <property type="match status" value="1"/>
</dbReference>
<dbReference type="SUPFAM" id="SSF47336">
    <property type="entry name" value="ACP-like"/>
    <property type="match status" value="1"/>
</dbReference>
<dbReference type="AlphaFoldDB" id="A0A5M9WTW4"/>